<gene>
    <name evidence="5" type="ORF">CY0110_02429</name>
</gene>
<dbReference type="eggNOG" id="COG3291">
    <property type="taxonomic scope" value="Bacteria"/>
</dbReference>
<evidence type="ECO:0000256" key="2">
    <source>
        <dbReference type="ARBA" id="ARBA00022737"/>
    </source>
</evidence>
<dbReference type="InterPro" id="IPR003644">
    <property type="entry name" value="Calx_beta"/>
</dbReference>
<dbReference type="AlphaFoldDB" id="A3IM89"/>
<dbReference type="GO" id="GO:0007154">
    <property type="term" value="P:cell communication"/>
    <property type="evidence" value="ECO:0007669"/>
    <property type="project" value="InterPro"/>
</dbReference>
<evidence type="ECO:0000259" key="4">
    <source>
        <dbReference type="Pfam" id="PF03160"/>
    </source>
</evidence>
<evidence type="ECO:0000313" key="5">
    <source>
        <dbReference type="EMBL" id="EAZ92545.1"/>
    </source>
</evidence>
<name>A3IM89_9CHRO</name>
<evidence type="ECO:0000256" key="3">
    <source>
        <dbReference type="ARBA" id="ARBA00022837"/>
    </source>
</evidence>
<keyword evidence="2" id="KW-0677">Repeat</keyword>
<protein>
    <submittedName>
        <fullName evidence="5">Polymorphic membrane protein</fullName>
    </submittedName>
</protein>
<dbReference type="InterPro" id="IPR038081">
    <property type="entry name" value="CalX-like_sf"/>
</dbReference>
<proteinExistence type="predicted"/>
<evidence type="ECO:0000313" key="6">
    <source>
        <dbReference type="Proteomes" id="UP000003781"/>
    </source>
</evidence>
<keyword evidence="6" id="KW-1185">Reference proteome</keyword>
<dbReference type="Pfam" id="PF03160">
    <property type="entry name" value="Calx-beta"/>
    <property type="match status" value="1"/>
</dbReference>
<organism evidence="5 6">
    <name type="scientific">Crocosphaera chwakensis CCY0110</name>
    <dbReference type="NCBI Taxonomy" id="391612"/>
    <lineage>
        <taxon>Bacteria</taxon>
        <taxon>Bacillati</taxon>
        <taxon>Cyanobacteriota</taxon>
        <taxon>Cyanophyceae</taxon>
        <taxon>Oscillatoriophycideae</taxon>
        <taxon>Chroococcales</taxon>
        <taxon>Aphanothecaceae</taxon>
        <taxon>Crocosphaera</taxon>
        <taxon>Crocosphaera chwakensis</taxon>
    </lineage>
</organism>
<evidence type="ECO:0000256" key="1">
    <source>
        <dbReference type="ARBA" id="ARBA00022729"/>
    </source>
</evidence>
<accession>A3IM89</accession>
<dbReference type="GO" id="GO:0016020">
    <property type="term" value="C:membrane"/>
    <property type="evidence" value="ECO:0007669"/>
    <property type="project" value="InterPro"/>
</dbReference>
<dbReference type="EMBL" id="AAXW01000006">
    <property type="protein sequence ID" value="EAZ92545.1"/>
    <property type="molecule type" value="Genomic_DNA"/>
</dbReference>
<keyword evidence="3" id="KW-0106">Calcium</keyword>
<dbReference type="OrthoDB" id="9800475at2"/>
<keyword evidence="1" id="KW-0732">Signal</keyword>
<sequence>MTEGDEARQSLTFDVILSNPSESPVSVNYITLDGSAIAGFDFDAVTGTLDFAPGETEKTIAVNIIGDRIASKKRMNGLVYA</sequence>
<dbReference type="RefSeq" id="WP_008274470.1">
    <property type="nucleotide sequence ID" value="NZ_AAXW01000006.1"/>
</dbReference>
<comment type="caution">
    <text evidence="5">The sequence shown here is derived from an EMBL/GenBank/DDBJ whole genome shotgun (WGS) entry which is preliminary data.</text>
</comment>
<dbReference type="SUPFAM" id="SSF141072">
    <property type="entry name" value="CalX-like"/>
    <property type="match status" value="1"/>
</dbReference>
<dbReference type="Proteomes" id="UP000003781">
    <property type="component" value="Unassembled WGS sequence"/>
</dbReference>
<reference evidence="5 6" key="1">
    <citation type="submission" date="2007-03" db="EMBL/GenBank/DDBJ databases">
        <authorList>
            <person name="Stal L."/>
            <person name="Ferriera S."/>
            <person name="Johnson J."/>
            <person name="Kravitz S."/>
            <person name="Beeson K."/>
            <person name="Sutton G."/>
            <person name="Rogers Y.-H."/>
            <person name="Friedman R."/>
            <person name="Frazier M."/>
            <person name="Venter J.C."/>
        </authorList>
    </citation>
    <scope>NUCLEOTIDE SEQUENCE [LARGE SCALE GENOMIC DNA]</scope>
    <source>
        <strain evidence="5 6">CCY0110</strain>
    </source>
</reference>
<feature type="domain" description="Calx-beta" evidence="4">
    <location>
        <begin position="4"/>
        <end position="73"/>
    </location>
</feature>
<dbReference type="Gene3D" id="2.60.40.2030">
    <property type="match status" value="1"/>
</dbReference>